<protein>
    <submittedName>
        <fullName evidence="1">Sm-like ribonucleoprotein</fullName>
    </submittedName>
</protein>
<evidence type="ECO:0000313" key="2">
    <source>
        <dbReference type="Proteomes" id="UP001497680"/>
    </source>
</evidence>
<evidence type="ECO:0000313" key="1">
    <source>
        <dbReference type="EMBL" id="KAI6088127.1"/>
    </source>
</evidence>
<comment type="caution">
    <text evidence="1">The sequence shown here is derived from an EMBL/GenBank/DDBJ whole genome shotgun (WGS) entry which is preliminary data.</text>
</comment>
<keyword evidence="2" id="KW-1185">Reference proteome</keyword>
<proteinExistence type="predicted"/>
<reference evidence="1 2" key="1">
    <citation type="journal article" date="2022" name="New Phytol.">
        <title>Ecological generalism drives hyperdiversity of secondary metabolite gene clusters in xylarialean endophytes.</title>
        <authorList>
            <person name="Franco M.E.E."/>
            <person name="Wisecaver J.H."/>
            <person name="Arnold A.E."/>
            <person name="Ju Y.M."/>
            <person name="Slot J.C."/>
            <person name="Ahrendt S."/>
            <person name="Moore L.P."/>
            <person name="Eastman K.E."/>
            <person name="Scott K."/>
            <person name="Konkel Z."/>
            <person name="Mondo S.J."/>
            <person name="Kuo A."/>
            <person name="Hayes R.D."/>
            <person name="Haridas S."/>
            <person name="Andreopoulos B."/>
            <person name="Riley R."/>
            <person name="LaButti K."/>
            <person name="Pangilinan J."/>
            <person name="Lipzen A."/>
            <person name="Amirebrahimi M."/>
            <person name="Yan J."/>
            <person name="Adam C."/>
            <person name="Keymanesh K."/>
            <person name="Ng V."/>
            <person name="Louie K."/>
            <person name="Northen T."/>
            <person name="Drula E."/>
            <person name="Henrissat B."/>
            <person name="Hsieh H.M."/>
            <person name="Youens-Clark K."/>
            <person name="Lutzoni F."/>
            <person name="Miadlikowska J."/>
            <person name="Eastwood D.C."/>
            <person name="Hamelin R.C."/>
            <person name="Grigoriev I.V."/>
            <person name="U'Ren J.M."/>
        </authorList>
    </citation>
    <scope>NUCLEOTIDE SEQUENCE [LARGE SCALE GENOMIC DNA]</scope>
    <source>
        <strain evidence="1 2">ER1909</strain>
    </source>
</reference>
<dbReference type="Proteomes" id="UP001497680">
    <property type="component" value="Unassembled WGS sequence"/>
</dbReference>
<gene>
    <name evidence="1" type="ORF">F4821DRAFT_258299</name>
</gene>
<accession>A0ACC0D5U9</accession>
<dbReference type="EMBL" id="MU394303">
    <property type="protein sequence ID" value="KAI6088127.1"/>
    <property type="molecule type" value="Genomic_DNA"/>
</dbReference>
<sequence>MDKIAAKAEAEEFLKSLLNRNLRVYTTDGRLFVGNFKCTDTHSNIVLSLTYEYRQPSQQKLAEAAAAASTSAEPGKSTVTADMPSRYLGLVVIPGHHIVKMEVEEFASQVKSRSIFERRDLYGGR</sequence>
<organism evidence="1 2">
    <name type="scientific">Hypoxylon rubiginosum</name>
    <dbReference type="NCBI Taxonomy" id="110542"/>
    <lineage>
        <taxon>Eukaryota</taxon>
        <taxon>Fungi</taxon>
        <taxon>Dikarya</taxon>
        <taxon>Ascomycota</taxon>
        <taxon>Pezizomycotina</taxon>
        <taxon>Sordariomycetes</taxon>
        <taxon>Xylariomycetidae</taxon>
        <taxon>Xylariales</taxon>
        <taxon>Hypoxylaceae</taxon>
        <taxon>Hypoxylon</taxon>
    </lineage>
</organism>
<name>A0ACC0D5U9_9PEZI</name>